<dbReference type="Proteomes" id="UP001214441">
    <property type="component" value="Unassembled WGS sequence"/>
</dbReference>
<keyword evidence="3" id="KW-0378">Hydrolase</keyword>
<dbReference type="Pfam" id="PF03372">
    <property type="entry name" value="Exo_endo_phos"/>
    <property type="match status" value="1"/>
</dbReference>
<feature type="domain" description="Endonuclease/exonuclease/phosphatase" evidence="2">
    <location>
        <begin position="4"/>
        <end position="265"/>
    </location>
</feature>
<protein>
    <submittedName>
        <fullName evidence="3">Endonuclease/exonuclease/phosphatase family protein</fullName>
    </submittedName>
</protein>
<evidence type="ECO:0000256" key="1">
    <source>
        <dbReference type="SAM" id="MobiDB-lite"/>
    </source>
</evidence>
<reference evidence="3 4" key="1">
    <citation type="submission" date="2023-05" db="EMBL/GenBank/DDBJ databases">
        <title>Streptantibioticus silvisoli sp. nov., acidotolerant actinomycetes 1 from pine litter.</title>
        <authorList>
            <person name="Swiecimska M."/>
            <person name="Golinska P."/>
            <person name="Sangal V."/>
            <person name="Wachnowicz B."/>
            <person name="Goodfellow M."/>
        </authorList>
    </citation>
    <scope>NUCLEOTIDE SEQUENCE [LARGE SCALE GENOMIC DNA]</scope>
    <source>
        <strain evidence="3 4">DSM 42109</strain>
    </source>
</reference>
<comment type="caution">
    <text evidence="3">The sequence shown here is derived from an EMBL/GenBank/DDBJ whole genome shotgun (WGS) entry which is preliminary data.</text>
</comment>
<dbReference type="PANTHER" id="PTHR14859">
    <property type="entry name" value="CALCOFLUOR WHITE HYPERSENSITIVE PROTEIN PRECURSOR"/>
    <property type="match status" value="1"/>
</dbReference>
<dbReference type="InterPro" id="IPR051916">
    <property type="entry name" value="GPI-anchor_lipid_remodeler"/>
</dbReference>
<keyword evidence="4" id="KW-1185">Reference proteome</keyword>
<keyword evidence="3" id="KW-0540">Nuclease</keyword>
<keyword evidence="3" id="KW-0255">Endonuclease</keyword>
<proteinExistence type="predicted"/>
<feature type="compositionally biased region" description="Basic and acidic residues" evidence="1">
    <location>
        <begin position="298"/>
        <end position="311"/>
    </location>
</feature>
<dbReference type="SUPFAM" id="SSF56219">
    <property type="entry name" value="DNase I-like"/>
    <property type="match status" value="1"/>
</dbReference>
<dbReference type="GO" id="GO:0004519">
    <property type="term" value="F:endonuclease activity"/>
    <property type="evidence" value="ECO:0007669"/>
    <property type="project" value="UniProtKB-KW"/>
</dbReference>
<organism evidence="3 4">
    <name type="scientific">Streptomyces iconiensis</name>
    <dbReference type="NCBI Taxonomy" id="1384038"/>
    <lineage>
        <taxon>Bacteria</taxon>
        <taxon>Bacillati</taxon>
        <taxon>Actinomycetota</taxon>
        <taxon>Actinomycetes</taxon>
        <taxon>Kitasatosporales</taxon>
        <taxon>Streptomycetaceae</taxon>
        <taxon>Streptomyces</taxon>
    </lineage>
</organism>
<dbReference type="InterPro" id="IPR036691">
    <property type="entry name" value="Endo/exonu/phosph_ase_sf"/>
</dbReference>
<dbReference type="Gene3D" id="3.60.10.10">
    <property type="entry name" value="Endonuclease/exonuclease/phosphatase"/>
    <property type="match status" value="1"/>
</dbReference>
<gene>
    <name evidence="3" type="ORF">NMN56_025570</name>
</gene>
<evidence type="ECO:0000313" key="3">
    <source>
        <dbReference type="EMBL" id="MDJ1135272.1"/>
    </source>
</evidence>
<accession>A0ABT7A1R2</accession>
<name>A0ABT7A1R2_9ACTN</name>
<evidence type="ECO:0000259" key="2">
    <source>
        <dbReference type="Pfam" id="PF03372"/>
    </source>
</evidence>
<evidence type="ECO:0000313" key="4">
    <source>
        <dbReference type="Proteomes" id="UP001214441"/>
    </source>
</evidence>
<dbReference type="PANTHER" id="PTHR14859:SF1">
    <property type="entry name" value="PGAP2-INTERACTING PROTEIN"/>
    <property type="match status" value="1"/>
</dbReference>
<feature type="region of interest" description="Disordered" evidence="1">
    <location>
        <begin position="254"/>
        <end position="311"/>
    </location>
</feature>
<dbReference type="RefSeq" id="WP_274040666.1">
    <property type="nucleotide sequence ID" value="NZ_JANCPR020000027.1"/>
</dbReference>
<dbReference type="InterPro" id="IPR005135">
    <property type="entry name" value="Endo/exonuclease/phosphatase"/>
</dbReference>
<sequence length="311" mass="33632">MRVVTWNLWWRFGPWRERRHAVLAVLRELRPDAVGLQEVWASPDENLAGWLAHELGLHWTWAASPAPGRFRRRAGPEDAAVDVGNAILSRWPLTDRAVIRLPAPERKPDDGRLALGATLQRPGAPVPFFTTHLTSDAAASATRCAQTAALARFTADRTAACGSHHPPVLTGDYNSLPDSDEMRLLSGLRTAPAVPGQVLYDVWEFADPAEPSATWGPANPYVPSGPAARVDYIHTGPPAPDGLGDVRAVRRAGFGPVDGVWPSDHAAVAADLGDGEEREDGQREGDGGAPKHRAPGRHGPDRHRTERQGPD</sequence>
<dbReference type="EMBL" id="JANCPR020000027">
    <property type="protein sequence ID" value="MDJ1135272.1"/>
    <property type="molecule type" value="Genomic_DNA"/>
</dbReference>